<evidence type="ECO:0000256" key="1">
    <source>
        <dbReference type="ARBA" id="ARBA00022741"/>
    </source>
</evidence>
<dbReference type="SMART" id="SM00490">
    <property type="entry name" value="HELICc"/>
    <property type="match status" value="1"/>
</dbReference>
<feature type="domain" description="Helicase C-terminal" evidence="6">
    <location>
        <begin position="472"/>
        <end position="644"/>
    </location>
</feature>
<evidence type="ECO:0000313" key="7">
    <source>
        <dbReference type="EMBL" id="KAA0677174.1"/>
    </source>
</evidence>
<keyword evidence="1" id="KW-0547">Nucleotide-binding</keyword>
<keyword evidence="4" id="KW-0067">ATP-binding</keyword>
<reference evidence="7 8" key="1">
    <citation type="submission" date="2018-07" db="EMBL/GenBank/DDBJ databases">
        <title>Genome sequence of Azospirillum sp. ATCC 49961.</title>
        <authorList>
            <person name="Sant'Anna F.H."/>
            <person name="Baldani J.I."/>
            <person name="Zilli J.E."/>
            <person name="Reis V.M."/>
            <person name="Hartmann A."/>
            <person name="Cruz L."/>
            <person name="de Souza E.M."/>
            <person name="de Oliveira Pedrosa F."/>
            <person name="Passaglia L.M.P."/>
        </authorList>
    </citation>
    <scope>NUCLEOTIDE SEQUENCE [LARGE SCALE GENOMIC DNA]</scope>
    <source>
        <strain evidence="7 8">ATCC 49961</strain>
    </source>
</reference>
<dbReference type="Gene3D" id="3.40.50.10810">
    <property type="entry name" value="Tandem AAA-ATPase domain"/>
    <property type="match status" value="1"/>
</dbReference>
<keyword evidence="8" id="KW-1185">Reference proteome</keyword>
<dbReference type="InterPro" id="IPR038718">
    <property type="entry name" value="SNF2-like_sf"/>
</dbReference>
<dbReference type="OrthoDB" id="9814088at2"/>
<dbReference type="CDD" id="cd18793">
    <property type="entry name" value="SF2_C_SNF"/>
    <property type="match status" value="1"/>
</dbReference>
<dbReference type="Pfam" id="PF00176">
    <property type="entry name" value="SNF2-rel_dom"/>
    <property type="match status" value="1"/>
</dbReference>
<name>A0A9W7NEB7_9PROT</name>
<organism evidence="7 8">
    <name type="scientific">Roseomonas genomospecies 6</name>
    <dbReference type="NCBI Taxonomy" id="214106"/>
    <lineage>
        <taxon>Bacteria</taxon>
        <taxon>Pseudomonadati</taxon>
        <taxon>Pseudomonadota</taxon>
        <taxon>Alphaproteobacteria</taxon>
        <taxon>Acetobacterales</taxon>
        <taxon>Roseomonadaceae</taxon>
        <taxon>Roseomonas</taxon>
    </lineage>
</organism>
<dbReference type="InterPro" id="IPR001650">
    <property type="entry name" value="Helicase_C-like"/>
</dbReference>
<dbReference type="Gene3D" id="3.40.50.300">
    <property type="entry name" value="P-loop containing nucleotide triphosphate hydrolases"/>
    <property type="match status" value="1"/>
</dbReference>
<evidence type="ECO:0000256" key="2">
    <source>
        <dbReference type="ARBA" id="ARBA00022801"/>
    </source>
</evidence>
<dbReference type="PANTHER" id="PTHR45766:SF6">
    <property type="entry name" value="SWI_SNF-RELATED MATRIX-ASSOCIATED ACTIN-DEPENDENT REGULATOR OF CHROMATIN SUBFAMILY A-LIKE PROTEIN 1"/>
    <property type="match status" value="1"/>
</dbReference>
<dbReference type="InterPro" id="IPR027417">
    <property type="entry name" value="P-loop_NTPase"/>
</dbReference>
<evidence type="ECO:0000259" key="5">
    <source>
        <dbReference type="PROSITE" id="PS51192"/>
    </source>
</evidence>
<dbReference type="CDD" id="cd18011">
    <property type="entry name" value="DEXDc_RapA"/>
    <property type="match status" value="1"/>
</dbReference>
<evidence type="ECO:0000256" key="4">
    <source>
        <dbReference type="ARBA" id="ARBA00022840"/>
    </source>
</evidence>
<evidence type="ECO:0000313" key="8">
    <source>
        <dbReference type="Proteomes" id="UP000480854"/>
    </source>
</evidence>
<dbReference type="InterPro" id="IPR057342">
    <property type="entry name" value="DEXDc_RapA"/>
</dbReference>
<dbReference type="PANTHER" id="PTHR45766">
    <property type="entry name" value="DNA ANNEALING HELICASE AND ENDONUCLEASE ZRANB3 FAMILY MEMBER"/>
    <property type="match status" value="1"/>
</dbReference>
<dbReference type="GO" id="GO:0016787">
    <property type="term" value="F:hydrolase activity"/>
    <property type="evidence" value="ECO:0007669"/>
    <property type="project" value="UniProtKB-KW"/>
</dbReference>
<comment type="caution">
    <text evidence="7">The sequence shown here is derived from an EMBL/GenBank/DDBJ whole genome shotgun (WGS) entry which is preliminary data.</text>
</comment>
<sequence>MSAPIVRRGTDYAVGSLVTARGRDWIVLPPDEPDVLRLRSVTAGASEEIGIFLPIEGEGIHVARFPAPGVETIGDAAGALTLFDAARLALRSGAAPFRSLGRISVVPRPYQFVPLIMALRLDPVRLLLADDVGVGKTVEAAMIAREALDRGLAKRLAVLCPAHLCDQWQRELSEKFAIEAELVIHSRLSRLERSLPRQDISLFAHLQHFVASIDLLKSDRHRPAFLSGAPDLIVVDEAHTAARPGHAGDRTQHQRFELLRALMEDSRRHLILVTATPHSGVEESFRSLLGLLKPALEGNPGAPLNHRAVMPHVVQRRRRDVERWLGSETPFPSRDSSEISYDLSRDYRRLFDDVLDYCRETVGDPDEPSTRQRVRHWAAIALLRCVLSSPGAAEAVLANRSRRLEEDTVPPDAVPDERYGGEVLDGMADGAAVDYAPTGPLQDADWTDAEQRRLTDFLRRAKTLRGRAGDHKLARLAEAVKELLNGGCRPIVFCRFIPTARYLGEQLPALLGEARRGLDLRVVTGEMGDEQRRETIAELAGSERRLLIATDCLSEGINLQEHFDAVIHYDLPWNPNRLEQREGRVDRFGQPKDRVRTLLLYGADNQVDLVVLDVLIRKARQIRDTLNVSVPVPADAEKVVQTVVDTVLMHRSRSRGRAATVQLELAFDTGDISRLHRAWDEAAERERRDGAHFAQGGIRPDEVAREIAATDGVLGDSGAVLRFLSEASMRFGGQLRTVAAPHIHELHAGDLRDALRRATGADFPCTITLDRRADPDALYVGRTHPVVAALCEAVLGRTFAPDSDERFPRVGVMRTAEVRRRTVLLLVRLRYLLRERVQEFAEEVVLAATQRDDEGRLVWLDPIESAGRDLAASVRPAGNVAPAEKREQIESVLGDLTAEPGWFAPLVERRRDALAEAHRRLRRMVDRAAPDLAIETYEPDILGCFVLLPGGVR</sequence>
<dbReference type="AlphaFoldDB" id="A0A9W7NEB7"/>
<dbReference type="InterPro" id="IPR000330">
    <property type="entry name" value="SNF2_N"/>
</dbReference>
<dbReference type="EMBL" id="QOKW01000026">
    <property type="protein sequence ID" value="KAA0677174.1"/>
    <property type="molecule type" value="Genomic_DNA"/>
</dbReference>
<dbReference type="PROSITE" id="PS51192">
    <property type="entry name" value="HELICASE_ATP_BIND_1"/>
    <property type="match status" value="1"/>
</dbReference>
<dbReference type="PROSITE" id="PS51194">
    <property type="entry name" value="HELICASE_CTER"/>
    <property type="match status" value="1"/>
</dbReference>
<gene>
    <name evidence="7" type="ORF">DS843_24615</name>
</gene>
<proteinExistence type="predicted"/>
<keyword evidence="3 7" id="KW-0347">Helicase</keyword>
<dbReference type="InterPro" id="IPR014001">
    <property type="entry name" value="Helicase_ATP-bd"/>
</dbReference>
<dbReference type="GO" id="GO:0005524">
    <property type="term" value="F:ATP binding"/>
    <property type="evidence" value="ECO:0007669"/>
    <property type="project" value="UniProtKB-KW"/>
</dbReference>
<dbReference type="GO" id="GO:0004386">
    <property type="term" value="F:helicase activity"/>
    <property type="evidence" value="ECO:0007669"/>
    <property type="project" value="UniProtKB-KW"/>
</dbReference>
<keyword evidence="2" id="KW-0378">Hydrolase</keyword>
<dbReference type="SMART" id="SM00487">
    <property type="entry name" value="DEXDc"/>
    <property type="match status" value="1"/>
</dbReference>
<accession>A0A9W7NEB7</accession>
<dbReference type="Proteomes" id="UP000480854">
    <property type="component" value="Unassembled WGS sequence"/>
</dbReference>
<protein>
    <submittedName>
        <fullName evidence="7">Helicase</fullName>
    </submittedName>
</protein>
<evidence type="ECO:0000259" key="6">
    <source>
        <dbReference type="PROSITE" id="PS51194"/>
    </source>
</evidence>
<dbReference type="Pfam" id="PF00271">
    <property type="entry name" value="Helicase_C"/>
    <property type="match status" value="1"/>
</dbReference>
<evidence type="ECO:0000256" key="3">
    <source>
        <dbReference type="ARBA" id="ARBA00022806"/>
    </source>
</evidence>
<feature type="domain" description="Helicase ATP-binding" evidence="5">
    <location>
        <begin position="117"/>
        <end position="295"/>
    </location>
</feature>
<dbReference type="SUPFAM" id="SSF52540">
    <property type="entry name" value="P-loop containing nucleoside triphosphate hydrolases"/>
    <property type="match status" value="1"/>
</dbReference>
<dbReference type="InterPro" id="IPR049730">
    <property type="entry name" value="SNF2/RAD54-like_C"/>
</dbReference>